<evidence type="ECO:0000256" key="1">
    <source>
        <dbReference type="ARBA" id="ARBA00022801"/>
    </source>
</evidence>
<dbReference type="InterPro" id="IPR006439">
    <property type="entry name" value="HAD-SF_hydro_IA"/>
</dbReference>
<organism evidence="2 3">
    <name type="scientific">Burkholderia mallei (strain NCTC 10229)</name>
    <dbReference type="NCBI Taxonomy" id="412022"/>
    <lineage>
        <taxon>Bacteria</taxon>
        <taxon>Pseudomonadati</taxon>
        <taxon>Pseudomonadota</taxon>
        <taxon>Betaproteobacteria</taxon>
        <taxon>Burkholderiales</taxon>
        <taxon>Burkholderiaceae</taxon>
        <taxon>Burkholderia</taxon>
        <taxon>pseudomallei group</taxon>
    </lineage>
</organism>
<dbReference type="Proteomes" id="UP000002283">
    <property type="component" value="Chromosome II"/>
</dbReference>
<dbReference type="HOGENOM" id="CLU_045011_3_0_4"/>
<protein>
    <submittedName>
        <fullName evidence="2">Haloacid dehalogenase, type II</fullName>
        <ecNumber evidence="2">3.8.1.2</ecNumber>
    </submittedName>
</protein>
<dbReference type="AlphaFoldDB" id="A2S0D1"/>
<dbReference type="InterPro" id="IPR023214">
    <property type="entry name" value="HAD_sf"/>
</dbReference>
<dbReference type="KEGG" id="bml:BMA10229_1600"/>
<dbReference type="PRINTS" id="PR00413">
    <property type="entry name" value="HADHALOGNASE"/>
</dbReference>
<name>A2S0D1_BURM9</name>
<dbReference type="NCBIfam" id="TIGR01428">
    <property type="entry name" value="HAD_type_II"/>
    <property type="match status" value="1"/>
</dbReference>
<dbReference type="Gene3D" id="3.40.50.1000">
    <property type="entry name" value="HAD superfamily/HAD-like"/>
    <property type="match status" value="1"/>
</dbReference>
<dbReference type="PANTHER" id="PTHR43316:SF3">
    <property type="entry name" value="HALOACID DEHALOGENASE, TYPE II (AFU_ORTHOLOGUE AFUA_2G07750)-RELATED"/>
    <property type="match status" value="1"/>
</dbReference>
<dbReference type="NCBIfam" id="TIGR01493">
    <property type="entry name" value="HAD-SF-IA-v2"/>
    <property type="match status" value="1"/>
</dbReference>
<dbReference type="EC" id="3.8.1.2" evidence="2"/>
<dbReference type="InterPro" id="IPR051540">
    <property type="entry name" value="S-2-haloacid_dehalogenase"/>
</dbReference>
<dbReference type="Gene3D" id="1.10.150.750">
    <property type="match status" value="1"/>
</dbReference>
<sequence>MPVCLRARALVRDEAGLYFSPGMQAGGSPIMSDGRGAFLSDVQARRSARGGSYGAVLRSSPRRAPPAGARLAAAFGRARAFGVGPVRAADGGRCILKRHPTTQENIMQTLGVKALVFDVFGTVVDWRSGVIRDATPFLAKYGGAGADPAAFADAWRAGYSPAMEEVRSGRRPFTRLDVLHRENLDALLPAFGIDRASVADADLDALNLAWHRLDPWPDSVAGLTRLKAHYIIAPLSNGNVILMIDMAKRAGLPWDAILGAEVAQAYKPTPEAYLRTADILALRPDEVCLVAAHNGDLAAARRCGYRTAFVARAREHGPAQTTDLRAEQDWDVVAADFIELAQRFGA</sequence>
<reference evidence="2 3" key="1">
    <citation type="submission" date="2007-01" db="EMBL/GenBank/DDBJ databases">
        <authorList>
            <person name="DeShazer D."/>
            <person name="Woods D.E."/>
            <person name="Nierman W.C."/>
        </authorList>
    </citation>
    <scope>NUCLEOTIDE SEQUENCE [LARGE SCALE GENOMIC DNA]</scope>
    <source>
        <strain evidence="2 3">NCTC 10229</strain>
    </source>
</reference>
<dbReference type="GO" id="GO:0018784">
    <property type="term" value="F:(S)-2-haloacid dehalogenase activity"/>
    <property type="evidence" value="ECO:0007669"/>
    <property type="project" value="UniProtKB-EC"/>
</dbReference>
<gene>
    <name evidence="2" type="primary">dehII-1</name>
    <name evidence="2" type="ordered locus">BMA10229_1600</name>
</gene>
<dbReference type="PANTHER" id="PTHR43316">
    <property type="entry name" value="HYDROLASE, HALOACID DELAHOGENASE-RELATED"/>
    <property type="match status" value="1"/>
</dbReference>
<dbReference type="CDD" id="cd02588">
    <property type="entry name" value="HAD_L2-DEX"/>
    <property type="match status" value="1"/>
</dbReference>
<accession>A2S0D1</accession>
<dbReference type="Pfam" id="PF00702">
    <property type="entry name" value="Hydrolase"/>
    <property type="match status" value="1"/>
</dbReference>
<dbReference type="EMBL" id="CP000545">
    <property type="protein sequence ID" value="ABN00340.2"/>
    <property type="molecule type" value="Genomic_DNA"/>
</dbReference>
<dbReference type="InterPro" id="IPR036412">
    <property type="entry name" value="HAD-like_sf"/>
</dbReference>
<evidence type="ECO:0000313" key="2">
    <source>
        <dbReference type="EMBL" id="ABN00340.2"/>
    </source>
</evidence>
<dbReference type="InterPro" id="IPR006328">
    <property type="entry name" value="2-HAD"/>
</dbReference>
<keyword evidence="1 2" id="KW-0378">Hydrolase</keyword>
<proteinExistence type="predicted"/>
<dbReference type="SUPFAM" id="SSF56784">
    <property type="entry name" value="HAD-like"/>
    <property type="match status" value="1"/>
</dbReference>
<evidence type="ECO:0000313" key="3">
    <source>
        <dbReference type="Proteomes" id="UP000002283"/>
    </source>
</evidence>